<organism evidence="9 13">
    <name type="scientific">Paracoccus pantotrophus</name>
    <name type="common">Thiosphaera pantotropha</name>
    <dbReference type="NCBI Taxonomy" id="82367"/>
    <lineage>
        <taxon>Bacteria</taxon>
        <taxon>Pseudomonadati</taxon>
        <taxon>Pseudomonadota</taxon>
        <taxon>Alphaproteobacteria</taxon>
        <taxon>Rhodobacterales</taxon>
        <taxon>Paracoccaceae</taxon>
        <taxon>Paracoccus</taxon>
    </lineage>
</organism>
<dbReference type="OrthoDB" id="272777at2"/>
<evidence type="ECO:0000259" key="7">
    <source>
        <dbReference type="PROSITE" id="PS50850"/>
    </source>
</evidence>
<sequence length="397" mass="41371">MRALLSAGIISLILAYTLSQFYRAFLAVLSPVLQAELGAGPEDLAISSGMWFLTFALMQIPIGGALDRAGPRRTVAVLLALGGAGGAAVFALAQAPWHLHVALALMGVGCAPALMGSYYIFARNYPAALFGTLAGAVVGFGSMGNILGAAPLVWATEAFGWRETLWALAGVTLAVALAILAFTRDPERLAATAPRGSLAEILRLRPLWFILPLFSVNYAASAAIRGLWAGPYMAEVHGASDQLIGWATLAMGVAMVVGSFLVGPATRLAGSIRRLALIANGAGVAVMTGLWLFPAEGIGLSVALLALVGLSGATYTVLMAHGRAFLPPHLVGRGVTFLNLFSIGGAGVLQFASRPVYRWASAHGSPAEAYSTLFLFFLIPLTVGFLLYFLTPETPDA</sequence>
<dbReference type="Proteomes" id="UP000509322">
    <property type="component" value="Chromosome 2"/>
</dbReference>
<dbReference type="PROSITE" id="PS50850">
    <property type="entry name" value="MFS"/>
    <property type="match status" value="1"/>
</dbReference>
<reference evidence="9 13" key="3">
    <citation type="submission" date="2020-07" db="EMBL/GenBank/DDBJ databases">
        <title>The complete genome of Paracoccus pantotrophus ACCC 10489.</title>
        <authorList>
            <person name="Si Y."/>
        </authorList>
    </citation>
    <scope>NUCLEOTIDE SEQUENCE [LARGE SCALE GENOMIC DNA]</scope>
    <source>
        <strain evidence="9 13">ACCC10489</strain>
    </source>
</reference>
<evidence type="ECO:0000256" key="5">
    <source>
        <dbReference type="ARBA" id="ARBA00023136"/>
    </source>
</evidence>
<evidence type="ECO:0000256" key="2">
    <source>
        <dbReference type="ARBA" id="ARBA00022475"/>
    </source>
</evidence>
<dbReference type="KEGG" id="ppan:ESD82_21625"/>
<feature type="transmembrane region" description="Helical" evidence="6">
    <location>
        <begin position="244"/>
        <end position="263"/>
    </location>
</feature>
<feature type="transmembrane region" description="Helical" evidence="6">
    <location>
        <begin position="275"/>
        <end position="292"/>
    </location>
</feature>
<evidence type="ECO:0000313" key="8">
    <source>
        <dbReference type="EMBL" id="QFG38603.1"/>
    </source>
</evidence>
<feature type="transmembrane region" description="Helical" evidence="6">
    <location>
        <begin position="128"/>
        <end position="153"/>
    </location>
</feature>
<dbReference type="Proteomes" id="UP000273626">
    <property type="component" value="Unassembled WGS sequence"/>
</dbReference>
<name>A0A1I5BMU5_PARPN</name>
<keyword evidence="2" id="KW-1003">Cell membrane</keyword>
<feature type="transmembrane region" description="Helical" evidence="6">
    <location>
        <begin position="74"/>
        <end position="93"/>
    </location>
</feature>
<dbReference type="SUPFAM" id="SSF103473">
    <property type="entry name" value="MFS general substrate transporter"/>
    <property type="match status" value="1"/>
</dbReference>
<evidence type="ECO:0000256" key="6">
    <source>
        <dbReference type="SAM" id="Phobius"/>
    </source>
</evidence>
<feature type="transmembrane region" description="Helical" evidence="6">
    <location>
        <begin position="43"/>
        <end position="62"/>
    </location>
</feature>
<dbReference type="PANTHER" id="PTHR43124:SF3">
    <property type="entry name" value="CHLORAMPHENICOL EFFLUX PUMP RV0191"/>
    <property type="match status" value="1"/>
</dbReference>
<dbReference type="InterPro" id="IPR011701">
    <property type="entry name" value="MFS"/>
</dbReference>
<keyword evidence="4 6" id="KW-1133">Transmembrane helix</keyword>
<dbReference type="GO" id="GO:0005886">
    <property type="term" value="C:plasma membrane"/>
    <property type="evidence" value="ECO:0007669"/>
    <property type="project" value="UniProtKB-SubCell"/>
</dbReference>
<dbReference type="Proteomes" id="UP000326453">
    <property type="component" value="Chromosome 1"/>
</dbReference>
<dbReference type="RefSeq" id="WP_036747083.1">
    <property type="nucleotide sequence ID" value="NZ_CP038203.1"/>
</dbReference>
<dbReference type="Gene3D" id="1.20.1250.20">
    <property type="entry name" value="MFS general substrate transporter like domains"/>
    <property type="match status" value="2"/>
</dbReference>
<evidence type="ECO:0000256" key="1">
    <source>
        <dbReference type="ARBA" id="ARBA00004651"/>
    </source>
</evidence>
<feature type="transmembrane region" description="Helical" evidence="6">
    <location>
        <begin position="99"/>
        <end position="121"/>
    </location>
</feature>
<dbReference type="InterPro" id="IPR036259">
    <property type="entry name" value="MFS_trans_sf"/>
</dbReference>
<dbReference type="GeneID" id="51373201"/>
<gene>
    <name evidence="10" type="ORF">BDE18_0075</name>
    <name evidence="8" type="ORF">ESD82_21625</name>
    <name evidence="9" type="ORF">HYQ43_19555</name>
</gene>
<protein>
    <submittedName>
        <fullName evidence="9">MFS transporter</fullName>
    </submittedName>
    <submittedName>
        <fullName evidence="10">Sugar phosphate permease</fullName>
    </submittedName>
</protein>
<dbReference type="EMBL" id="RBLI01000001">
    <property type="protein sequence ID" value="RKS50865.1"/>
    <property type="molecule type" value="Genomic_DNA"/>
</dbReference>
<dbReference type="EMBL" id="CP044426">
    <property type="protein sequence ID" value="QFG38603.1"/>
    <property type="molecule type" value="Genomic_DNA"/>
</dbReference>
<feature type="transmembrane region" description="Helical" evidence="6">
    <location>
        <begin position="330"/>
        <end position="349"/>
    </location>
</feature>
<evidence type="ECO:0000256" key="4">
    <source>
        <dbReference type="ARBA" id="ARBA00022989"/>
    </source>
</evidence>
<reference evidence="8 12" key="2">
    <citation type="submission" date="2019-01" db="EMBL/GenBank/DDBJ databases">
        <title>Complete Genome Sequence and Annotation of the Paracoccus pantotrophus type strain DSM 2944.</title>
        <authorList>
            <person name="Bockwoldt J.A."/>
            <person name="Zimmermann M."/>
            <person name="Tiso T."/>
            <person name="Blank L.M."/>
        </authorList>
    </citation>
    <scope>NUCLEOTIDE SEQUENCE [LARGE SCALE GENOMIC DNA]</scope>
    <source>
        <strain evidence="8 12">DSM 2944</strain>
    </source>
</reference>
<feature type="domain" description="Major facilitator superfamily (MFS) profile" evidence="7">
    <location>
        <begin position="3"/>
        <end position="395"/>
    </location>
</feature>
<evidence type="ECO:0000256" key="3">
    <source>
        <dbReference type="ARBA" id="ARBA00022692"/>
    </source>
</evidence>
<keyword evidence="5 6" id="KW-0472">Membrane</keyword>
<dbReference type="EMBL" id="CP058690">
    <property type="protein sequence ID" value="QLH16281.1"/>
    <property type="molecule type" value="Genomic_DNA"/>
</dbReference>
<feature type="transmembrane region" description="Helical" evidence="6">
    <location>
        <begin position="369"/>
        <end position="390"/>
    </location>
</feature>
<reference evidence="10 11" key="1">
    <citation type="submission" date="2018-10" db="EMBL/GenBank/DDBJ databases">
        <title>Genomic Encyclopedia of Archaeal and Bacterial Type Strains, Phase II (KMG-II): from individual species to whole genera.</title>
        <authorList>
            <person name="Goeker M."/>
        </authorList>
    </citation>
    <scope>NUCLEOTIDE SEQUENCE [LARGE SCALE GENOMIC DNA]</scope>
    <source>
        <strain evidence="11">ATCC 35512 / DSM 2944 / CIP 106514 / LMD 82.5 / NBRC 102493 / NCCB 82005 / GB17</strain>
        <strain evidence="10">DSM 2944</strain>
    </source>
</reference>
<dbReference type="GO" id="GO:0022857">
    <property type="term" value="F:transmembrane transporter activity"/>
    <property type="evidence" value="ECO:0007669"/>
    <property type="project" value="InterPro"/>
</dbReference>
<evidence type="ECO:0000313" key="13">
    <source>
        <dbReference type="Proteomes" id="UP000509322"/>
    </source>
</evidence>
<accession>A0A1I5BMU5</accession>
<keyword evidence="3 6" id="KW-0812">Transmembrane</keyword>
<dbReference type="AlphaFoldDB" id="A0A1I5BMU5"/>
<proteinExistence type="predicted"/>
<comment type="subcellular location">
    <subcellularLocation>
        <location evidence="1">Cell membrane</location>
        <topology evidence="1">Multi-pass membrane protein</topology>
    </subcellularLocation>
</comment>
<feature type="transmembrane region" description="Helical" evidence="6">
    <location>
        <begin position="298"/>
        <end position="318"/>
    </location>
</feature>
<evidence type="ECO:0000313" key="11">
    <source>
        <dbReference type="Proteomes" id="UP000273626"/>
    </source>
</evidence>
<feature type="transmembrane region" description="Helical" evidence="6">
    <location>
        <begin position="165"/>
        <end position="183"/>
    </location>
</feature>
<feature type="transmembrane region" description="Helical" evidence="6">
    <location>
        <begin position="204"/>
        <end position="224"/>
    </location>
</feature>
<evidence type="ECO:0000313" key="10">
    <source>
        <dbReference type="EMBL" id="RKS50865.1"/>
    </source>
</evidence>
<dbReference type="PANTHER" id="PTHR43124">
    <property type="entry name" value="PURINE EFFLUX PUMP PBUE"/>
    <property type="match status" value="1"/>
</dbReference>
<dbReference type="InterPro" id="IPR050189">
    <property type="entry name" value="MFS_Efflux_Transporters"/>
</dbReference>
<dbReference type="InterPro" id="IPR020846">
    <property type="entry name" value="MFS_dom"/>
</dbReference>
<keyword evidence="11" id="KW-1185">Reference proteome</keyword>
<dbReference type="Pfam" id="PF07690">
    <property type="entry name" value="MFS_1"/>
    <property type="match status" value="1"/>
</dbReference>
<evidence type="ECO:0000313" key="12">
    <source>
        <dbReference type="Proteomes" id="UP000326453"/>
    </source>
</evidence>
<evidence type="ECO:0000313" key="9">
    <source>
        <dbReference type="EMBL" id="QLH16281.1"/>
    </source>
</evidence>